<evidence type="ECO:0000313" key="2">
    <source>
        <dbReference type="EMBL" id="CAK0831567.1"/>
    </source>
</evidence>
<accession>A0ABN9SIK9</accession>
<feature type="region of interest" description="Disordered" evidence="1">
    <location>
        <begin position="1"/>
        <end position="43"/>
    </location>
</feature>
<dbReference type="EMBL" id="CAUYUJ010011336">
    <property type="protein sequence ID" value="CAK0831567.1"/>
    <property type="molecule type" value="Genomic_DNA"/>
</dbReference>
<organism evidence="2 3">
    <name type="scientific">Prorocentrum cordatum</name>
    <dbReference type="NCBI Taxonomy" id="2364126"/>
    <lineage>
        <taxon>Eukaryota</taxon>
        <taxon>Sar</taxon>
        <taxon>Alveolata</taxon>
        <taxon>Dinophyceae</taxon>
        <taxon>Prorocentrales</taxon>
        <taxon>Prorocentraceae</taxon>
        <taxon>Prorocentrum</taxon>
    </lineage>
</organism>
<proteinExistence type="predicted"/>
<feature type="compositionally biased region" description="Basic residues" evidence="1">
    <location>
        <begin position="10"/>
        <end position="21"/>
    </location>
</feature>
<dbReference type="Proteomes" id="UP001189429">
    <property type="component" value="Unassembled WGS sequence"/>
</dbReference>
<sequence>CPRPGPRAAARTRSRRSRRPRPAQPRGAAMSPHVPKPAAPRGDDPALIAVAKLLADCGLQRAADALREDLARPEDEREGAAEEALRGEAIASRLQELAAALAPRGAAECRPEPSECGGSSCHVGGPVPSSTCGSSADLRVEDPLTGAGSGLQSEDLFFSLTQVEDFHSGDEDAAVTRFVQFVFAAVAVMMMVTCCGRCSDEGAGASELRRMERLESRGRQVMFGLHGRGQGARPQAGEIEACGQVADLPARRPPPGTYAPLAKKMGSNNGQLD</sequence>
<feature type="non-terminal residue" evidence="2">
    <location>
        <position position="1"/>
    </location>
</feature>
<name>A0ABN9SIK9_9DINO</name>
<reference evidence="2" key="1">
    <citation type="submission" date="2023-10" db="EMBL/GenBank/DDBJ databases">
        <authorList>
            <person name="Chen Y."/>
            <person name="Shah S."/>
            <person name="Dougan E. K."/>
            <person name="Thang M."/>
            <person name="Chan C."/>
        </authorList>
    </citation>
    <scope>NUCLEOTIDE SEQUENCE [LARGE SCALE GENOMIC DNA]</scope>
</reference>
<protein>
    <submittedName>
        <fullName evidence="2">Uncharacterized protein</fullName>
    </submittedName>
</protein>
<evidence type="ECO:0000256" key="1">
    <source>
        <dbReference type="SAM" id="MobiDB-lite"/>
    </source>
</evidence>
<evidence type="ECO:0000313" key="3">
    <source>
        <dbReference type="Proteomes" id="UP001189429"/>
    </source>
</evidence>
<gene>
    <name evidence="2" type="ORF">PCOR1329_LOCUS29862</name>
</gene>
<keyword evidence="3" id="KW-1185">Reference proteome</keyword>
<comment type="caution">
    <text evidence="2">The sequence shown here is derived from an EMBL/GenBank/DDBJ whole genome shotgun (WGS) entry which is preliminary data.</text>
</comment>
<feature type="region of interest" description="Disordered" evidence="1">
    <location>
        <begin position="245"/>
        <end position="273"/>
    </location>
</feature>